<accession>A0A0C3JN00</accession>
<sequence>MRLHNPMHWALLSEGEPFIKLKQIGAKLFPAQCLSDAVCVTRTSLSSRYTPEVHLCCRAATAKPPLA</sequence>
<organism evidence="1 2">
    <name type="scientific">Pisolithus tinctorius Marx 270</name>
    <dbReference type="NCBI Taxonomy" id="870435"/>
    <lineage>
        <taxon>Eukaryota</taxon>
        <taxon>Fungi</taxon>
        <taxon>Dikarya</taxon>
        <taxon>Basidiomycota</taxon>
        <taxon>Agaricomycotina</taxon>
        <taxon>Agaricomycetes</taxon>
        <taxon>Agaricomycetidae</taxon>
        <taxon>Boletales</taxon>
        <taxon>Sclerodermatineae</taxon>
        <taxon>Pisolithaceae</taxon>
        <taxon>Pisolithus</taxon>
    </lineage>
</organism>
<keyword evidence="2" id="KW-1185">Reference proteome</keyword>
<protein>
    <submittedName>
        <fullName evidence="1">Uncharacterized protein</fullName>
    </submittedName>
</protein>
<reference evidence="2" key="2">
    <citation type="submission" date="2015-01" db="EMBL/GenBank/DDBJ databases">
        <title>Evolutionary Origins and Diversification of the Mycorrhizal Mutualists.</title>
        <authorList>
            <consortium name="DOE Joint Genome Institute"/>
            <consortium name="Mycorrhizal Genomics Consortium"/>
            <person name="Kohler A."/>
            <person name="Kuo A."/>
            <person name="Nagy L.G."/>
            <person name="Floudas D."/>
            <person name="Copeland A."/>
            <person name="Barry K.W."/>
            <person name="Cichocki N."/>
            <person name="Veneault-Fourrey C."/>
            <person name="LaButti K."/>
            <person name="Lindquist E.A."/>
            <person name="Lipzen A."/>
            <person name="Lundell T."/>
            <person name="Morin E."/>
            <person name="Murat C."/>
            <person name="Riley R."/>
            <person name="Ohm R."/>
            <person name="Sun H."/>
            <person name="Tunlid A."/>
            <person name="Henrissat B."/>
            <person name="Grigoriev I.V."/>
            <person name="Hibbett D.S."/>
            <person name="Martin F."/>
        </authorList>
    </citation>
    <scope>NUCLEOTIDE SEQUENCE [LARGE SCALE GENOMIC DNA]</scope>
    <source>
        <strain evidence="2">Marx 270</strain>
    </source>
</reference>
<evidence type="ECO:0000313" key="2">
    <source>
        <dbReference type="Proteomes" id="UP000054217"/>
    </source>
</evidence>
<reference evidence="1 2" key="1">
    <citation type="submission" date="2014-04" db="EMBL/GenBank/DDBJ databases">
        <authorList>
            <consortium name="DOE Joint Genome Institute"/>
            <person name="Kuo A."/>
            <person name="Kohler A."/>
            <person name="Costa M.D."/>
            <person name="Nagy L.G."/>
            <person name="Floudas D."/>
            <person name="Copeland A."/>
            <person name="Barry K.W."/>
            <person name="Cichocki N."/>
            <person name="Veneault-Fourrey C."/>
            <person name="LaButti K."/>
            <person name="Lindquist E.A."/>
            <person name="Lipzen A."/>
            <person name="Lundell T."/>
            <person name="Morin E."/>
            <person name="Murat C."/>
            <person name="Sun H."/>
            <person name="Tunlid A."/>
            <person name="Henrissat B."/>
            <person name="Grigoriev I.V."/>
            <person name="Hibbett D.S."/>
            <person name="Martin F."/>
            <person name="Nordberg H.P."/>
            <person name="Cantor M.N."/>
            <person name="Hua S.X."/>
        </authorList>
    </citation>
    <scope>NUCLEOTIDE SEQUENCE [LARGE SCALE GENOMIC DNA]</scope>
    <source>
        <strain evidence="1 2">Marx 270</strain>
    </source>
</reference>
<gene>
    <name evidence="1" type="ORF">M404DRAFT_995773</name>
</gene>
<proteinExistence type="predicted"/>
<name>A0A0C3JN00_PISTI</name>
<dbReference type="AlphaFoldDB" id="A0A0C3JN00"/>
<dbReference type="EMBL" id="KN831952">
    <property type="protein sequence ID" value="KIO10583.1"/>
    <property type="molecule type" value="Genomic_DNA"/>
</dbReference>
<dbReference type="InParanoid" id="A0A0C3JN00"/>
<dbReference type="Proteomes" id="UP000054217">
    <property type="component" value="Unassembled WGS sequence"/>
</dbReference>
<dbReference type="HOGENOM" id="CLU_2813460_0_0_1"/>
<evidence type="ECO:0000313" key="1">
    <source>
        <dbReference type="EMBL" id="KIO10583.1"/>
    </source>
</evidence>